<dbReference type="PANTHER" id="PTHR43077:SF11">
    <property type="entry name" value="TRANSPORT PERMEASE YVFS-RELATED"/>
    <property type="match status" value="1"/>
</dbReference>
<dbReference type="Pfam" id="PF01061">
    <property type="entry name" value="ABC2_membrane"/>
    <property type="match status" value="1"/>
</dbReference>
<evidence type="ECO:0000256" key="1">
    <source>
        <dbReference type="ARBA" id="ARBA00004141"/>
    </source>
</evidence>
<feature type="compositionally biased region" description="Low complexity" evidence="6">
    <location>
        <begin position="1"/>
        <end position="29"/>
    </location>
</feature>
<keyword evidence="10" id="KW-1185">Reference proteome</keyword>
<dbReference type="GO" id="GO:0046677">
    <property type="term" value="P:response to antibiotic"/>
    <property type="evidence" value="ECO:0007669"/>
    <property type="project" value="UniProtKB-KW"/>
</dbReference>
<keyword evidence="5" id="KW-0046">Antibiotic resistance</keyword>
<feature type="transmembrane region" description="Helical" evidence="7">
    <location>
        <begin position="59"/>
        <end position="78"/>
    </location>
</feature>
<keyword evidence="4 7" id="KW-0472">Membrane</keyword>
<reference evidence="9 10" key="1">
    <citation type="submission" date="2018-03" db="EMBL/GenBank/DDBJ databases">
        <title>Genomic Encyclopedia of Archaeal and Bacterial Type Strains, Phase II (KMG-II): from individual species to whole genera.</title>
        <authorList>
            <person name="Goeker M."/>
        </authorList>
    </citation>
    <scope>NUCLEOTIDE SEQUENCE [LARGE SCALE GENOMIC DNA]</scope>
    <source>
        <strain evidence="9 10">DSM 44889</strain>
    </source>
</reference>
<evidence type="ECO:0000256" key="4">
    <source>
        <dbReference type="ARBA" id="ARBA00023136"/>
    </source>
</evidence>
<dbReference type="PIRSF" id="PIRSF006648">
    <property type="entry name" value="DrrB"/>
    <property type="match status" value="1"/>
</dbReference>
<dbReference type="Proteomes" id="UP000245469">
    <property type="component" value="Unassembled WGS sequence"/>
</dbReference>
<evidence type="ECO:0000256" key="7">
    <source>
        <dbReference type="SAM" id="Phobius"/>
    </source>
</evidence>
<evidence type="ECO:0000256" key="3">
    <source>
        <dbReference type="ARBA" id="ARBA00022989"/>
    </source>
</evidence>
<evidence type="ECO:0000313" key="10">
    <source>
        <dbReference type="Proteomes" id="UP000245469"/>
    </source>
</evidence>
<evidence type="ECO:0000256" key="6">
    <source>
        <dbReference type="SAM" id="MobiDB-lite"/>
    </source>
</evidence>
<dbReference type="InterPro" id="IPR000412">
    <property type="entry name" value="ABC_2_transport"/>
</dbReference>
<feature type="transmembrane region" description="Helical" evidence="7">
    <location>
        <begin position="129"/>
        <end position="154"/>
    </location>
</feature>
<feature type="transmembrane region" description="Helical" evidence="7">
    <location>
        <begin position="84"/>
        <end position="108"/>
    </location>
</feature>
<dbReference type="GO" id="GO:0140359">
    <property type="term" value="F:ABC-type transporter activity"/>
    <property type="evidence" value="ECO:0007669"/>
    <property type="project" value="InterPro"/>
</dbReference>
<sequence>MTATAQATQTTPTTPTTPMRTTTTASARPDQPPAVRRPLVNPTYLRLELRRLLRNRRTLIFSVLLPVVFVLSFSGAQSDPQGKAYVAINFAVYGAMVAAAVTGAAVSIDRSSGWSRQLRLTPLRPTSQVVTKVLTALVLAALPVVVVLGVGALMGGRLSAGEWLGAAAAAWLGAIPFAGLGLAVGYLVPAETAMQVIGAGMSLLAMVGGLFVPLSVFGTTMRHLAALTPAWGPSVLARYSFAHEASVGAGVTSIIVWGVLFAAAAAWLFRRDTARV</sequence>
<evidence type="ECO:0000313" key="9">
    <source>
        <dbReference type="EMBL" id="PWJ54054.1"/>
    </source>
</evidence>
<comment type="subcellular location">
    <subcellularLocation>
        <location evidence="1">Membrane</location>
        <topology evidence="1">Multi-pass membrane protein</topology>
    </subcellularLocation>
</comment>
<protein>
    <submittedName>
        <fullName evidence="9">ABC-2 type transport system permease protein</fullName>
    </submittedName>
</protein>
<dbReference type="AlphaFoldDB" id="A0A316AB24"/>
<feature type="transmembrane region" description="Helical" evidence="7">
    <location>
        <begin position="245"/>
        <end position="269"/>
    </location>
</feature>
<dbReference type="EMBL" id="QGDQ01000009">
    <property type="protein sequence ID" value="PWJ54054.1"/>
    <property type="molecule type" value="Genomic_DNA"/>
</dbReference>
<feature type="transmembrane region" description="Helical" evidence="7">
    <location>
        <begin position="200"/>
        <end position="225"/>
    </location>
</feature>
<accession>A0A316AB24</accession>
<dbReference type="GO" id="GO:0043190">
    <property type="term" value="C:ATP-binding cassette (ABC) transporter complex"/>
    <property type="evidence" value="ECO:0007669"/>
    <property type="project" value="InterPro"/>
</dbReference>
<gene>
    <name evidence="9" type="ORF">BXY45_109136</name>
</gene>
<evidence type="ECO:0000259" key="8">
    <source>
        <dbReference type="Pfam" id="PF01061"/>
    </source>
</evidence>
<comment type="caution">
    <text evidence="9">The sequence shown here is derived from an EMBL/GenBank/DDBJ whole genome shotgun (WGS) entry which is preliminary data.</text>
</comment>
<name>A0A316AB24_9ACTN</name>
<proteinExistence type="predicted"/>
<dbReference type="InterPro" id="IPR013525">
    <property type="entry name" value="ABC2_TM"/>
</dbReference>
<feature type="transmembrane region" description="Helical" evidence="7">
    <location>
        <begin position="166"/>
        <end position="188"/>
    </location>
</feature>
<dbReference type="InterPro" id="IPR051328">
    <property type="entry name" value="T7SS_ABC-Transporter"/>
</dbReference>
<evidence type="ECO:0000256" key="5">
    <source>
        <dbReference type="ARBA" id="ARBA00023251"/>
    </source>
</evidence>
<keyword evidence="3 7" id="KW-1133">Transmembrane helix</keyword>
<dbReference type="OrthoDB" id="63188at2"/>
<organism evidence="9 10">
    <name type="scientific">Quadrisphaera granulorum</name>
    <dbReference type="NCBI Taxonomy" id="317664"/>
    <lineage>
        <taxon>Bacteria</taxon>
        <taxon>Bacillati</taxon>
        <taxon>Actinomycetota</taxon>
        <taxon>Actinomycetes</taxon>
        <taxon>Kineosporiales</taxon>
        <taxon>Kineosporiaceae</taxon>
        <taxon>Quadrisphaera</taxon>
    </lineage>
</organism>
<feature type="region of interest" description="Disordered" evidence="6">
    <location>
        <begin position="1"/>
        <end position="37"/>
    </location>
</feature>
<feature type="domain" description="ABC-2 type transporter transmembrane" evidence="8">
    <location>
        <begin position="48"/>
        <end position="229"/>
    </location>
</feature>
<dbReference type="RefSeq" id="WP_109774038.1">
    <property type="nucleotide sequence ID" value="NZ_QGDQ01000009.1"/>
</dbReference>
<dbReference type="PANTHER" id="PTHR43077">
    <property type="entry name" value="TRANSPORT PERMEASE YVFS-RELATED"/>
    <property type="match status" value="1"/>
</dbReference>
<evidence type="ECO:0000256" key="2">
    <source>
        <dbReference type="ARBA" id="ARBA00022692"/>
    </source>
</evidence>
<keyword evidence="2 7" id="KW-0812">Transmembrane</keyword>